<evidence type="ECO:0000256" key="4">
    <source>
        <dbReference type="ARBA" id="ARBA00022603"/>
    </source>
</evidence>
<dbReference type="GO" id="GO:0005737">
    <property type="term" value="C:cytoplasm"/>
    <property type="evidence" value="ECO:0007669"/>
    <property type="project" value="UniProtKB-SubCell"/>
</dbReference>
<dbReference type="Pfam" id="PF01035">
    <property type="entry name" value="DNA_binding_1"/>
    <property type="match status" value="1"/>
</dbReference>
<evidence type="ECO:0000313" key="12">
    <source>
        <dbReference type="EMBL" id="BAG45223.1"/>
    </source>
</evidence>
<keyword evidence="4 9" id="KW-0489">Methyltransferase</keyword>
<dbReference type="FunFam" id="1.10.10.10:FF:000214">
    <property type="entry name" value="Methylated-DNA--protein-cysteine methyltransferase"/>
    <property type="match status" value="1"/>
</dbReference>
<protein>
    <recommendedName>
        <fullName evidence="9">Methylated-DNA--protein-cysteine methyltransferase</fullName>
        <ecNumber evidence="9">2.1.1.63</ecNumber>
    </recommendedName>
    <alternativeName>
        <fullName evidence="9">6-O-methylguanine-DNA methyltransferase</fullName>
        <shortName evidence="9">MGMT</shortName>
    </alternativeName>
    <alternativeName>
        <fullName evidence="9">O-6-methylguanine-DNA-alkyltransferase</fullName>
    </alternativeName>
</protein>
<evidence type="ECO:0000259" key="10">
    <source>
        <dbReference type="Pfam" id="PF01035"/>
    </source>
</evidence>
<dbReference type="GO" id="GO:0006307">
    <property type="term" value="P:DNA alkylation repair"/>
    <property type="evidence" value="ECO:0007669"/>
    <property type="project" value="UniProtKB-UniRule"/>
</dbReference>
<evidence type="ECO:0000256" key="1">
    <source>
        <dbReference type="ARBA" id="ARBA00001286"/>
    </source>
</evidence>
<keyword evidence="6 9" id="KW-0227">DNA damage</keyword>
<dbReference type="InterPro" id="IPR023546">
    <property type="entry name" value="MGMT"/>
</dbReference>
<proteinExistence type="inferred from homology"/>
<accession>A0A0H3KJ39</accession>
<comment type="function">
    <text evidence="9">Involved in the cellular defense against the biological effects of O6-methylguanine (O6-MeG) and O4-methylthymine (O4-MeT) in DNA. Repairs the methylated nucleobase in DNA by stoichiometrically transferring the methyl group to a cysteine residue in the enzyme. This is a suicide reaction: the enzyme is irreversibly inactivated.</text>
</comment>
<dbReference type="InterPro" id="IPR036217">
    <property type="entry name" value="MethylDNA_cys_MeTrfase_DNAb"/>
</dbReference>
<dbReference type="EMBL" id="AP009386">
    <property type="protein sequence ID" value="BAG45223.1"/>
    <property type="molecule type" value="Genomic_DNA"/>
</dbReference>
<dbReference type="InterPro" id="IPR001497">
    <property type="entry name" value="MethylDNA_cys_MeTrfase_AS"/>
</dbReference>
<feature type="domain" description="Methylguanine DNA methyltransferase ribonuclease-like" evidence="11">
    <location>
        <begin position="5"/>
        <end position="75"/>
    </location>
</feature>
<evidence type="ECO:0000313" key="13">
    <source>
        <dbReference type="Proteomes" id="UP000008815"/>
    </source>
</evidence>
<evidence type="ECO:0000256" key="9">
    <source>
        <dbReference type="HAMAP-Rule" id="MF_00772"/>
    </source>
</evidence>
<evidence type="ECO:0000259" key="11">
    <source>
        <dbReference type="Pfam" id="PF02870"/>
    </source>
</evidence>
<dbReference type="InterPro" id="IPR008332">
    <property type="entry name" value="MethylG_MeTrfase_N"/>
</dbReference>
<dbReference type="CDD" id="cd06445">
    <property type="entry name" value="ATase"/>
    <property type="match status" value="1"/>
</dbReference>
<dbReference type="Gene3D" id="3.30.160.70">
    <property type="entry name" value="Methylated DNA-protein cysteine methyltransferase domain"/>
    <property type="match status" value="1"/>
</dbReference>
<dbReference type="Proteomes" id="UP000008815">
    <property type="component" value="Chromosome 2"/>
</dbReference>
<dbReference type="RefSeq" id="WP_012217661.1">
    <property type="nucleotide sequence ID" value="NC_010086.1"/>
</dbReference>
<comment type="subcellular location">
    <subcellularLocation>
        <location evidence="9">Cytoplasm</location>
    </subcellularLocation>
</comment>
<dbReference type="PANTHER" id="PTHR10815:SF5">
    <property type="entry name" value="METHYLATED-DNA--PROTEIN-CYSTEINE METHYLTRANSFERASE"/>
    <property type="match status" value="1"/>
</dbReference>
<comment type="catalytic activity">
    <reaction evidence="1 9">
        <text>a 4-O-methyl-thymidine in DNA + L-cysteinyl-[protein] = a thymidine in DNA + S-methyl-L-cysteinyl-[protein]</text>
        <dbReference type="Rhea" id="RHEA:53428"/>
        <dbReference type="Rhea" id="RHEA-COMP:10131"/>
        <dbReference type="Rhea" id="RHEA-COMP:10132"/>
        <dbReference type="Rhea" id="RHEA-COMP:13555"/>
        <dbReference type="Rhea" id="RHEA-COMP:13556"/>
        <dbReference type="ChEBI" id="CHEBI:29950"/>
        <dbReference type="ChEBI" id="CHEBI:82612"/>
        <dbReference type="ChEBI" id="CHEBI:137386"/>
        <dbReference type="ChEBI" id="CHEBI:137387"/>
        <dbReference type="EC" id="2.1.1.63"/>
    </reaction>
</comment>
<evidence type="ECO:0000256" key="8">
    <source>
        <dbReference type="ARBA" id="ARBA00049348"/>
    </source>
</evidence>
<dbReference type="KEGG" id="bmu:Bmul_5168"/>
<gene>
    <name evidence="12" type="primary">ada</name>
    <name evidence="12" type="ordered locus">BMULJ_03350</name>
</gene>
<comment type="miscellaneous">
    <text evidence="9">This enzyme catalyzes only one turnover and therefore is not strictly catalytic. According to one definition, an enzyme is a biocatalyst that acts repeatedly and over many reaction cycles.</text>
</comment>
<dbReference type="NCBIfam" id="TIGR00589">
    <property type="entry name" value="ogt"/>
    <property type="match status" value="1"/>
</dbReference>
<comment type="similarity">
    <text evidence="2 9">Belongs to the MGMT family.</text>
</comment>
<dbReference type="InterPro" id="IPR036631">
    <property type="entry name" value="MGMT_N_sf"/>
</dbReference>
<dbReference type="PROSITE" id="PS00374">
    <property type="entry name" value="MGMT"/>
    <property type="match status" value="1"/>
</dbReference>
<dbReference type="PANTHER" id="PTHR10815">
    <property type="entry name" value="METHYLATED-DNA--PROTEIN-CYSTEINE METHYLTRANSFERASE"/>
    <property type="match status" value="1"/>
</dbReference>
<dbReference type="KEGG" id="bmj:BMULJ_03350"/>
<evidence type="ECO:0000256" key="3">
    <source>
        <dbReference type="ARBA" id="ARBA00022490"/>
    </source>
</evidence>
<dbReference type="Gene3D" id="1.10.10.10">
    <property type="entry name" value="Winged helix-like DNA-binding domain superfamily/Winged helix DNA-binding domain"/>
    <property type="match status" value="1"/>
</dbReference>
<dbReference type="AlphaFoldDB" id="A0A0H3KJ39"/>
<dbReference type="EC" id="2.1.1.63" evidence="9"/>
<evidence type="ECO:0000256" key="7">
    <source>
        <dbReference type="ARBA" id="ARBA00023204"/>
    </source>
</evidence>
<dbReference type="InterPro" id="IPR036388">
    <property type="entry name" value="WH-like_DNA-bd_sf"/>
</dbReference>
<keyword evidence="3 9" id="KW-0963">Cytoplasm</keyword>
<name>A0A0H3KJ39_BURM1</name>
<reference evidence="12 13" key="1">
    <citation type="submission" date="2007-04" db="EMBL/GenBank/DDBJ databases">
        <title>Complete genome sequence of Burkholderia multivorans ATCC 17616.</title>
        <authorList>
            <person name="Ohtsubo Y."/>
            <person name="Yamashita A."/>
            <person name="Kurokawa K."/>
            <person name="Takami H."/>
            <person name="Yuhara S."/>
            <person name="Nishiyama E."/>
            <person name="Endo R."/>
            <person name="Miyazaki R."/>
            <person name="Ono A."/>
            <person name="Yano K."/>
            <person name="Ito M."/>
            <person name="Sota M."/>
            <person name="Yuji N."/>
            <person name="Hattori M."/>
            <person name="Tsuda M."/>
        </authorList>
    </citation>
    <scope>NUCLEOTIDE SEQUENCE [LARGE SCALE GENOMIC DNA]</scope>
    <source>
        <strain evidence="13">ATCC 17616 / 249</strain>
    </source>
</reference>
<evidence type="ECO:0000256" key="5">
    <source>
        <dbReference type="ARBA" id="ARBA00022679"/>
    </source>
</evidence>
<feature type="domain" description="Methylated-DNA-[protein]-cysteine S-methyltransferase DNA binding" evidence="10">
    <location>
        <begin position="80"/>
        <end position="161"/>
    </location>
</feature>
<dbReference type="GO" id="GO:0003908">
    <property type="term" value="F:methylated-DNA-[protein]-cysteine S-methyltransferase activity"/>
    <property type="evidence" value="ECO:0007669"/>
    <property type="project" value="UniProtKB-UniRule"/>
</dbReference>
<keyword evidence="5 9" id="KW-0808">Transferase</keyword>
<feature type="active site" description="Nucleophile; methyl group acceptor" evidence="9">
    <location>
        <position position="132"/>
    </location>
</feature>
<dbReference type="GO" id="GO:0032259">
    <property type="term" value="P:methylation"/>
    <property type="evidence" value="ECO:0007669"/>
    <property type="project" value="UniProtKB-KW"/>
</dbReference>
<dbReference type="InterPro" id="IPR014048">
    <property type="entry name" value="MethylDNA_cys_MeTrfase_DNA-bd"/>
</dbReference>
<dbReference type="eggNOG" id="COG0350">
    <property type="taxonomic scope" value="Bacteria"/>
</dbReference>
<dbReference type="HOGENOM" id="CLU_000445_52_2_4"/>
<dbReference type="HAMAP" id="MF_00772">
    <property type="entry name" value="OGT"/>
    <property type="match status" value="1"/>
</dbReference>
<dbReference type="Pfam" id="PF02870">
    <property type="entry name" value="Methyltransf_1N"/>
    <property type="match status" value="1"/>
</dbReference>
<dbReference type="SUPFAM" id="SSF53155">
    <property type="entry name" value="Methylated DNA-protein cysteine methyltransferase domain"/>
    <property type="match status" value="1"/>
</dbReference>
<evidence type="ECO:0000256" key="2">
    <source>
        <dbReference type="ARBA" id="ARBA00008711"/>
    </source>
</evidence>
<dbReference type="STRING" id="395019.BMULJ_03350"/>
<keyword evidence="7 9" id="KW-0234">DNA repair</keyword>
<comment type="catalytic activity">
    <reaction evidence="8 9">
        <text>a 6-O-methyl-2'-deoxyguanosine in DNA + L-cysteinyl-[protein] = S-methyl-L-cysteinyl-[protein] + a 2'-deoxyguanosine in DNA</text>
        <dbReference type="Rhea" id="RHEA:24000"/>
        <dbReference type="Rhea" id="RHEA-COMP:10131"/>
        <dbReference type="Rhea" id="RHEA-COMP:10132"/>
        <dbReference type="Rhea" id="RHEA-COMP:11367"/>
        <dbReference type="Rhea" id="RHEA-COMP:11368"/>
        <dbReference type="ChEBI" id="CHEBI:29950"/>
        <dbReference type="ChEBI" id="CHEBI:82612"/>
        <dbReference type="ChEBI" id="CHEBI:85445"/>
        <dbReference type="ChEBI" id="CHEBI:85448"/>
        <dbReference type="EC" id="2.1.1.63"/>
    </reaction>
</comment>
<evidence type="ECO:0000256" key="6">
    <source>
        <dbReference type="ARBA" id="ARBA00022763"/>
    </source>
</evidence>
<sequence>MTPAHLIPSPLGDIAVRIEDDALTGLFFVGQKYYPSLAIAPGADVYRTSPVARTVADEIAEYFAGARTTFSVPVHLRGTAFQRSVWKELLAIPFGTLVSYGELTARVGLPASAARAVGGAVGRNPVSIIVPCHRVVGASGSLTGYAGGIERKRALLSLEGAGLGHGGWYSGQQVLAF</sequence>
<dbReference type="SUPFAM" id="SSF46767">
    <property type="entry name" value="Methylated DNA-protein cysteine methyltransferase, C-terminal domain"/>
    <property type="match status" value="1"/>
</dbReference>
<keyword evidence="13" id="KW-1185">Reference proteome</keyword>
<organism evidence="12 13">
    <name type="scientific">Burkholderia multivorans (strain ATCC 17616 / 249)</name>
    <dbReference type="NCBI Taxonomy" id="395019"/>
    <lineage>
        <taxon>Bacteria</taxon>
        <taxon>Pseudomonadati</taxon>
        <taxon>Pseudomonadota</taxon>
        <taxon>Betaproteobacteria</taxon>
        <taxon>Burkholderiales</taxon>
        <taxon>Burkholderiaceae</taxon>
        <taxon>Burkholderia</taxon>
        <taxon>Burkholderia cepacia complex</taxon>
    </lineage>
</organism>